<reference evidence="5 6" key="1">
    <citation type="submission" date="2020-04" db="EMBL/GenBank/DDBJ databases">
        <title>Complete Genomes and Methylome analysis of CBBP consortium that reverse antibiotic-induced susceptibility to vancomycin-resistant Enterococcus faecium infection.</title>
        <authorList>
            <person name="Fomenkov A."/>
            <person name="Zhang Z."/>
            <person name="Pamer E."/>
            <person name="Roberts R.J."/>
        </authorList>
    </citation>
    <scope>NUCLEOTIDE SEQUENCE [LARGE SCALE GENOMIC DNA]</scope>
    <source>
        <strain evidence="6">CBBP</strain>
    </source>
</reference>
<dbReference type="GO" id="GO:0046872">
    <property type="term" value="F:metal ion binding"/>
    <property type="evidence" value="ECO:0007669"/>
    <property type="project" value="UniProtKB-KW"/>
</dbReference>
<evidence type="ECO:0000313" key="5">
    <source>
        <dbReference type="EMBL" id="QJE26873.1"/>
    </source>
</evidence>
<dbReference type="InterPro" id="IPR023214">
    <property type="entry name" value="HAD_sf"/>
</dbReference>
<protein>
    <submittedName>
        <fullName evidence="5">HAD family hydrolase</fullName>
    </submittedName>
</protein>
<dbReference type="NCBIfam" id="TIGR01549">
    <property type="entry name" value="HAD-SF-IA-v1"/>
    <property type="match status" value="1"/>
</dbReference>
<comment type="cofactor">
    <cofactor evidence="1">
        <name>Mg(2+)</name>
        <dbReference type="ChEBI" id="CHEBI:18420"/>
    </cofactor>
</comment>
<name>A0A7L5E8H9_PARDI</name>
<dbReference type="InterPro" id="IPR051400">
    <property type="entry name" value="HAD-like_hydrolase"/>
</dbReference>
<dbReference type="InterPro" id="IPR006439">
    <property type="entry name" value="HAD-SF_hydro_IA"/>
</dbReference>
<evidence type="ECO:0000256" key="4">
    <source>
        <dbReference type="ARBA" id="ARBA00022842"/>
    </source>
</evidence>
<dbReference type="AlphaFoldDB" id="A0A7L5E8H9"/>
<evidence type="ECO:0000256" key="1">
    <source>
        <dbReference type="ARBA" id="ARBA00001946"/>
    </source>
</evidence>
<dbReference type="PANTHER" id="PTHR46470:SF2">
    <property type="entry name" value="GLYCERALDEHYDE 3-PHOSPHATE PHOSPHATASE"/>
    <property type="match status" value="1"/>
</dbReference>
<dbReference type="RefSeq" id="WP_122145194.1">
    <property type="nucleotide sequence ID" value="NZ_CAXVLJ010000007.1"/>
</dbReference>
<dbReference type="Pfam" id="PF00702">
    <property type="entry name" value="Hydrolase"/>
    <property type="match status" value="1"/>
</dbReference>
<dbReference type="InterPro" id="IPR036412">
    <property type="entry name" value="HAD-like_sf"/>
</dbReference>
<dbReference type="PANTHER" id="PTHR46470">
    <property type="entry name" value="N-ACYLNEURAMINATE-9-PHOSPHATASE"/>
    <property type="match status" value="1"/>
</dbReference>
<dbReference type="EMBL" id="CP051672">
    <property type="protein sequence ID" value="QJE26873.1"/>
    <property type="molecule type" value="Genomic_DNA"/>
</dbReference>
<evidence type="ECO:0000256" key="2">
    <source>
        <dbReference type="ARBA" id="ARBA00022723"/>
    </source>
</evidence>
<keyword evidence="3 5" id="KW-0378">Hydrolase</keyword>
<dbReference type="Gene3D" id="1.10.150.520">
    <property type="match status" value="1"/>
</dbReference>
<dbReference type="Gene3D" id="3.40.50.1000">
    <property type="entry name" value="HAD superfamily/HAD-like"/>
    <property type="match status" value="1"/>
</dbReference>
<evidence type="ECO:0000256" key="3">
    <source>
        <dbReference type="ARBA" id="ARBA00022801"/>
    </source>
</evidence>
<dbReference type="SFLD" id="SFLDS00003">
    <property type="entry name" value="Haloacid_Dehalogenase"/>
    <property type="match status" value="1"/>
</dbReference>
<dbReference type="SUPFAM" id="SSF56784">
    <property type="entry name" value="HAD-like"/>
    <property type="match status" value="1"/>
</dbReference>
<gene>
    <name evidence="5" type="ORF">HHO38_00320</name>
</gene>
<dbReference type="GO" id="GO:0044281">
    <property type="term" value="P:small molecule metabolic process"/>
    <property type="evidence" value="ECO:0007669"/>
    <property type="project" value="UniProtKB-ARBA"/>
</dbReference>
<dbReference type="SFLD" id="SFLDG01129">
    <property type="entry name" value="C1.5:_HAD__Beta-PGM__Phosphata"/>
    <property type="match status" value="1"/>
</dbReference>
<keyword evidence="2" id="KW-0479">Metal-binding</keyword>
<dbReference type="GO" id="GO:0016791">
    <property type="term" value="F:phosphatase activity"/>
    <property type="evidence" value="ECO:0007669"/>
    <property type="project" value="TreeGrafter"/>
</dbReference>
<organism evidence="5 6">
    <name type="scientific">Parabacteroides distasonis</name>
    <dbReference type="NCBI Taxonomy" id="823"/>
    <lineage>
        <taxon>Bacteria</taxon>
        <taxon>Pseudomonadati</taxon>
        <taxon>Bacteroidota</taxon>
        <taxon>Bacteroidia</taxon>
        <taxon>Bacteroidales</taxon>
        <taxon>Tannerellaceae</taxon>
        <taxon>Parabacteroides</taxon>
    </lineage>
</organism>
<keyword evidence="4" id="KW-0460">Magnesium</keyword>
<sequence>MDKVVVFDLDDTLYKEIDYLRSAYWEIALWIESFFGKKDIFLFMLECYNQGKDVFGSLNLCYGLDIPIDIYLYKYRTHIPSIVLPEEVENMLSVLKKQGCVIGLITDGRKITQWNKIHSLGLERYIDKEDCIISEVFGYAKPSQEGYLYFQHKYPHAEYYYIGDNVTKDFVAPNRLEWTTVCLKDDGRNIHRQVEVVGELKAKYMVENWSMLIDLIAF</sequence>
<proteinExistence type="predicted"/>
<accession>A0A7L5E8H9</accession>
<dbReference type="Proteomes" id="UP000501982">
    <property type="component" value="Chromosome"/>
</dbReference>
<evidence type="ECO:0000313" key="6">
    <source>
        <dbReference type="Proteomes" id="UP000501982"/>
    </source>
</evidence>